<comment type="caution">
    <text evidence="1">The sequence shown here is derived from an EMBL/GenBank/DDBJ whole genome shotgun (WGS) entry which is preliminary data.</text>
</comment>
<evidence type="ECO:0000313" key="2">
    <source>
        <dbReference type="Proteomes" id="UP000028582"/>
    </source>
</evidence>
<protein>
    <submittedName>
        <fullName evidence="1">Uncharacterized protein</fullName>
    </submittedName>
</protein>
<dbReference type="AlphaFoldDB" id="A0A080ZDV8"/>
<dbReference type="OrthoDB" id="121867at2759"/>
<accession>A0A080ZDV8</accession>
<sequence>MEATTDESKAVAWAMEVGLLERSMLCPQCTQPMRLNARKRYWRCCRKTRHADGRALLGESRGRGFFQRGPLPDSLDCELVAKKARKYGFSKESHHTFVSPTLYNEASTAVVDELSKVVKSTLHCAHKGV</sequence>
<name>A0A080ZDV8_PHYNI</name>
<organism evidence="1 2">
    <name type="scientific">Phytophthora nicotianae P1976</name>
    <dbReference type="NCBI Taxonomy" id="1317066"/>
    <lineage>
        <taxon>Eukaryota</taxon>
        <taxon>Sar</taxon>
        <taxon>Stramenopiles</taxon>
        <taxon>Oomycota</taxon>
        <taxon>Peronosporomycetes</taxon>
        <taxon>Peronosporales</taxon>
        <taxon>Peronosporaceae</taxon>
        <taxon>Phytophthora</taxon>
    </lineage>
</organism>
<evidence type="ECO:0000313" key="1">
    <source>
        <dbReference type="EMBL" id="ETO64819.1"/>
    </source>
</evidence>
<dbReference type="Proteomes" id="UP000028582">
    <property type="component" value="Unassembled WGS sequence"/>
</dbReference>
<proteinExistence type="predicted"/>
<dbReference type="EMBL" id="ANJA01003250">
    <property type="protein sequence ID" value="ETO64819.1"/>
    <property type="molecule type" value="Genomic_DNA"/>
</dbReference>
<reference evidence="1 2" key="1">
    <citation type="submission" date="2013-11" db="EMBL/GenBank/DDBJ databases">
        <title>The Genome Sequence of Phytophthora parasitica P1976.</title>
        <authorList>
            <consortium name="The Broad Institute Genomics Platform"/>
            <person name="Russ C."/>
            <person name="Tyler B."/>
            <person name="Panabieres F."/>
            <person name="Shan W."/>
            <person name="Tripathy S."/>
            <person name="Grunwald N."/>
            <person name="Machado M."/>
            <person name="Johnson C.S."/>
            <person name="Walker B."/>
            <person name="Young S."/>
            <person name="Zeng Q."/>
            <person name="Gargeya S."/>
            <person name="Fitzgerald M."/>
            <person name="Haas B."/>
            <person name="Abouelleil A."/>
            <person name="Allen A.W."/>
            <person name="Alvarado L."/>
            <person name="Arachchi H.M."/>
            <person name="Berlin A.M."/>
            <person name="Chapman S.B."/>
            <person name="Gainer-Dewar J."/>
            <person name="Goldberg J."/>
            <person name="Griggs A."/>
            <person name="Gujja S."/>
            <person name="Hansen M."/>
            <person name="Howarth C."/>
            <person name="Imamovic A."/>
            <person name="Ireland A."/>
            <person name="Larimer J."/>
            <person name="McCowan C."/>
            <person name="Murphy C."/>
            <person name="Pearson M."/>
            <person name="Poon T.W."/>
            <person name="Priest M."/>
            <person name="Roberts A."/>
            <person name="Saif S."/>
            <person name="Shea T."/>
            <person name="Sisk P."/>
            <person name="Sykes S."/>
            <person name="Wortman J."/>
            <person name="Nusbaum C."/>
            <person name="Birren B."/>
        </authorList>
    </citation>
    <scope>NUCLEOTIDE SEQUENCE [LARGE SCALE GENOMIC DNA]</scope>
    <source>
        <strain evidence="1 2">P1976</strain>
    </source>
</reference>
<gene>
    <name evidence="1" type="ORF">F444_17767</name>
</gene>